<evidence type="ECO:0000256" key="1">
    <source>
        <dbReference type="ARBA" id="ARBA00004651"/>
    </source>
</evidence>
<dbReference type="Pfam" id="PF00892">
    <property type="entry name" value="EamA"/>
    <property type="match status" value="2"/>
</dbReference>
<evidence type="ECO:0000256" key="5">
    <source>
        <dbReference type="ARBA" id="ARBA00022692"/>
    </source>
</evidence>
<evidence type="ECO:0000256" key="2">
    <source>
        <dbReference type="ARBA" id="ARBA00007362"/>
    </source>
</evidence>
<evidence type="ECO:0000259" key="9">
    <source>
        <dbReference type="Pfam" id="PF00892"/>
    </source>
</evidence>
<feature type="transmembrane region" description="Helical" evidence="8">
    <location>
        <begin position="153"/>
        <end position="169"/>
    </location>
</feature>
<organism evidence="10 11">
    <name type="scientific">Sphingobium boeckii</name>
    <dbReference type="NCBI Taxonomy" id="1082345"/>
    <lineage>
        <taxon>Bacteria</taxon>
        <taxon>Pseudomonadati</taxon>
        <taxon>Pseudomonadota</taxon>
        <taxon>Alphaproteobacteria</taxon>
        <taxon>Sphingomonadales</taxon>
        <taxon>Sphingomonadaceae</taxon>
        <taxon>Sphingobium</taxon>
    </lineage>
</organism>
<comment type="subcellular location">
    <subcellularLocation>
        <location evidence="1">Cell membrane</location>
        <topology evidence="1">Multi-pass membrane protein</topology>
    </subcellularLocation>
</comment>
<evidence type="ECO:0000256" key="4">
    <source>
        <dbReference type="ARBA" id="ARBA00022475"/>
    </source>
</evidence>
<dbReference type="EMBL" id="JACIJC010000001">
    <property type="protein sequence ID" value="MBB5684519.1"/>
    <property type="molecule type" value="Genomic_DNA"/>
</dbReference>
<feature type="transmembrane region" description="Helical" evidence="8">
    <location>
        <begin position="12"/>
        <end position="33"/>
    </location>
</feature>
<keyword evidence="3" id="KW-0813">Transport</keyword>
<dbReference type="PANTHER" id="PTHR22911">
    <property type="entry name" value="ACYL-MALONYL CONDENSING ENZYME-RELATED"/>
    <property type="match status" value="1"/>
</dbReference>
<feature type="transmembrane region" description="Helical" evidence="8">
    <location>
        <begin position="269"/>
        <end position="287"/>
    </location>
</feature>
<keyword evidence="11" id="KW-1185">Reference proteome</keyword>
<dbReference type="NCBIfam" id="TIGR00688">
    <property type="entry name" value="rarD"/>
    <property type="match status" value="1"/>
</dbReference>
<dbReference type="PANTHER" id="PTHR22911:SF137">
    <property type="entry name" value="SOLUTE CARRIER FAMILY 35 MEMBER G2-RELATED"/>
    <property type="match status" value="1"/>
</dbReference>
<dbReference type="InterPro" id="IPR037185">
    <property type="entry name" value="EmrE-like"/>
</dbReference>
<feature type="transmembrane region" description="Helical" evidence="8">
    <location>
        <begin position="245"/>
        <end position="263"/>
    </location>
</feature>
<feature type="domain" description="EamA" evidence="9">
    <location>
        <begin position="152"/>
        <end position="283"/>
    </location>
</feature>
<evidence type="ECO:0000313" key="11">
    <source>
        <dbReference type="Proteomes" id="UP000549617"/>
    </source>
</evidence>
<evidence type="ECO:0000256" key="3">
    <source>
        <dbReference type="ARBA" id="ARBA00022448"/>
    </source>
</evidence>
<dbReference type="InterPro" id="IPR004626">
    <property type="entry name" value="RarD"/>
</dbReference>
<comment type="caution">
    <text evidence="10">The sequence shown here is derived from an EMBL/GenBank/DDBJ whole genome shotgun (WGS) entry which is preliminary data.</text>
</comment>
<reference evidence="10 11" key="1">
    <citation type="submission" date="2020-08" db="EMBL/GenBank/DDBJ databases">
        <title>Genomic Encyclopedia of Type Strains, Phase IV (KMG-IV): sequencing the most valuable type-strain genomes for metagenomic binning, comparative biology and taxonomic classification.</title>
        <authorList>
            <person name="Goeker M."/>
        </authorList>
    </citation>
    <scope>NUCLEOTIDE SEQUENCE [LARGE SCALE GENOMIC DNA]</scope>
    <source>
        <strain evidence="10 11">DSM 25079</strain>
    </source>
</reference>
<feature type="transmembrane region" description="Helical" evidence="8">
    <location>
        <begin position="181"/>
        <end position="200"/>
    </location>
</feature>
<gene>
    <name evidence="10" type="ORF">FHS49_000510</name>
</gene>
<feature type="transmembrane region" description="Helical" evidence="8">
    <location>
        <begin position="212"/>
        <end position="233"/>
    </location>
</feature>
<keyword evidence="6 8" id="KW-1133">Transmembrane helix</keyword>
<dbReference type="InterPro" id="IPR000620">
    <property type="entry name" value="EamA_dom"/>
</dbReference>
<dbReference type="RefSeq" id="WP_184014915.1">
    <property type="nucleotide sequence ID" value="NZ_JACIJC010000001.1"/>
</dbReference>
<evidence type="ECO:0000256" key="8">
    <source>
        <dbReference type="SAM" id="Phobius"/>
    </source>
</evidence>
<feature type="domain" description="EamA" evidence="9">
    <location>
        <begin position="10"/>
        <end position="145"/>
    </location>
</feature>
<accession>A0A7W9AFI9</accession>
<dbReference type="AlphaFoldDB" id="A0A7W9AFI9"/>
<evidence type="ECO:0000256" key="6">
    <source>
        <dbReference type="ARBA" id="ARBA00022989"/>
    </source>
</evidence>
<proteinExistence type="inferred from homology"/>
<keyword evidence="7 8" id="KW-0472">Membrane</keyword>
<keyword evidence="5 8" id="KW-0812">Transmembrane</keyword>
<comment type="similarity">
    <text evidence="2">Belongs to the EamA transporter family.</text>
</comment>
<dbReference type="Proteomes" id="UP000549617">
    <property type="component" value="Unassembled WGS sequence"/>
</dbReference>
<evidence type="ECO:0000313" key="10">
    <source>
        <dbReference type="EMBL" id="MBB5684519.1"/>
    </source>
</evidence>
<dbReference type="GO" id="GO:0005886">
    <property type="term" value="C:plasma membrane"/>
    <property type="evidence" value="ECO:0007669"/>
    <property type="project" value="UniProtKB-SubCell"/>
</dbReference>
<feature type="transmembrane region" description="Helical" evidence="8">
    <location>
        <begin position="45"/>
        <end position="62"/>
    </location>
</feature>
<keyword evidence="4" id="KW-1003">Cell membrane</keyword>
<dbReference type="SUPFAM" id="SSF103481">
    <property type="entry name" value="Multidrug resistance efflux transporter EmrE"/>
    <property type="match status" value="2"/>
</dbReference>
<feature type="transmembrane region" description="Helical" evidence="8">
    <location>
        <begin position="74"/>
        <end position="95"/>
    </location>
</feature>
<evidence type="ECO:0000256" key="7">
    <source>
        <dbReference type="ARBA" id="ARBA00023136"/>
    </source>
</evidence>
<feature type="transmembrane region" description="Helical" evidence="8">
    <location>
        <begin position="130"/>
        <end position="147"/>
    </location>
</feature>
<feature type="transmembrane region" description="Helical" evidence="8">
    <location>
        <begin position="101"/>
        <end position="123"/>
    </location>
</feature>
<sequence>MNTNIAPARAGLIYGLGAYLIWGLLPAFFKLLHAVSPGEIVGQRVLWSLLFIAGLVALRRSLPALRRALANPRVIGFLAISAMLIGVNWLIYVWAVINGHVLAASLGYFLNPLINVALGMIFLKERLGRVQMASVVLAAIGVAILALGASEGLWISLGLAFTFGFYGLVRKIAPVEALEGLAIETLILAPFALGWLLWLGQGDGLVFGETTSLSLLLAFGGVLTAVPLLLFAAAARRMPYAELGLLQYVAPTLQFLLAVIAYGEPMTQAHVICFAFIWTGLAIYAAGNVAELRRGRRAAAV</sequence>
<protein>
    <submittedName>
        <fullName evidence="10">Chloramphenicol-sensitive protein RarD</fullName>
    </submittedName>
</protein>
<name>A0A7W9AFI9_9SPHN</name>